<sequence length="622" mass="63454">MDGAAAAATAGPAAPAPAPVPAPPAVAHVYLMDAGVDLSQEDLTHLAFDDATQQLLAVKGGHVFAYACEGGALRWMYPLQDGPPVLSLRPSLDNRMLAVQRAPCLLELVDLATGNCFVASTHKGRDRILGFFFTDAPGADVVVVTDRGVELNTFAAKRQGLKLQQRVRRRSEWCLYTHETRMLIVGGGGGGAGAPPGGPAAQNGGGAPVLSSWQFTTAGIVHLPVFELHGPLPASAAAREFLGSQPDAGPGGAAGAARGQALGQQRQQQQQQPQRLLWAEVTPVAPPAIGSMVPPPPHAQPAAQQPGAPTLRAGCGVCGACGASEAARRAAGVWLLRMYGRVYLAHVARRGGGGAPDGGGGSGAGARLELYRFYSDTLLLERLYDLVNPQVDLSVVDNVLVMHYPSAAVAVLADVAPPGRQPLTGPLPLRRLSRAPGPASATGEPSGGGRLSRAGSGAGGAAPPPVYESSEALHTPGWRLVMPNLVLDTSGHRLHRLNLDLAAISDSVSDWPALVGFLQRRRPSPAAAAAAAASGPATPGPAAGGAVGAAAAADPRSLLLGVCRAALQEPLEQGALCAIFQQLMQSYADALARSGAAPAAPPPGQPPPPRGAGSQPPPPHQQ</sequence>
<dbReference type="InterPro" id="IPR049040">
    <property type="entry name" value="RMC1_N"/>
</dbReference>
<dbReference type="Proteomes" id="UP000054498">
    <property type="component" value="Unassembled WGS sequence"/>
</dbReference>
<name>A0A0D2KVF2_9CHLO</name>
<evidence type="ECO:0000313" key="3">
    <source>
        <dbReference type="EMBL" id="KIY99368.1"/>
    </source>
</evidence>
<reference evidence="3 4" key="1">
    <citation type="journal article" date="2013" name="BMC Genomics">
        <title>Reconstruction of the lipid metabolism for the microalga Monoraphidium neglectum from its genome sequence reveals characteristics suitable for biofuel production.</title>
        <authorList>
            <person name="Bogen C."/>
            <person name="Al-Dilaimi A."/>
            <person name="Albersmeier A."/>
            <person name="Wichmann J."/>
            <person name="Grundmann M."/>
            <person name="Rupp O."/>
            <person name="Lauersen K.J."/>
            <person name="Blifernez-Klassen O."/>
            <person name="Kalinowski J."/>
            <person name="Goesmann A."/>
            <person name="Mussgnug J.H."/>
            <person name="Kruse O."/>
        </authorList>
    </citation>
    <scope>NUCLEOTIDE SEQUENCE [LARGE SCALE GENOMIC DNA]</scope>
    <source>
        <strain evidence="3 4">SAG 48.87</strain>
    </source>
</reference>
<feature type="compositionally biased region" description="Low complexity" evidence="1">
    <location>
        <begin position="255"/>
        <end position="275"/>
    </location>
</feature>
<dbReference type="EMBL" id="KK101868">
    <property type="protein sequence ID" value="KIY99368.1"/>
    <property type="molecule type" value="Genomic_DNA"/>
</dbReference>
<feature type="domain" description="Regulator of MON1-CCZ1 complex N-terminal" evidence="2">
    <location>
        <begin position="47"/>
        <end position="159"/>
    </location>
</feature>
<keyword evidence="4" id="KW-1185">Reference proteome</keyword>
<accession>A0A0D2KVF2</accession>
<feature type="compositionally biased region" description="Gly residues" evidence="1">
    <location>
        <begin position="445"/>
        <end position="460"/>
    </location>
</feature>
<feature type="non-terminal residue" evidence="3">
    <location>
        <position position="622"/>
    </location>
</feature>
<proteinExistence type="predicted"/>
<dbReference type="GeneID" id="25741466"/>
<dbReference type="GO" id="GO:0035658">
    <property type="term" value="C:Mon1-Ccz1 complex"/>
    <property type="evidence" value="ECO:0007669"/>
    <property type="project" value="InterPro"/>
</dbReference>
<feature type="region of interest" description="Disordered" evidence="1">
    <location>
        <begin position="242"/>
        <end position="275"/>
    </location>
</feature>
<feature type="region of interest" description="Disordered" evidence="1">
    <location>
        <begin position="287"/>
        <end position="307"/>
    </location>
</feature>
<dbReference type="InterPro" id="IPR040371">
    <property type="entry name" value="RMC1"/>
</dbReference>
<feature type="region of interest" description="Disordered" evidence="1">
    <location>
        <begin position="423"/>
        <end position="469"/>
    </location>
</feature>
<evidence type="ECO:0000259" key="2">
    <source>
        <dbReference type="Pfam" id="PF21029"/>
    </source>
</evidence>
<feature type="region of interest" description="Disordered" evidence="1">
    <location>
        <begin position="592"/>
        <end position="622"/>
    </location>
</feature>
<evidence type="ECO:0000256" key="1">
    <source>
        <dbReference type="SAM" id="MobiDB-lite"/>
    </source>
</evidence>
<dbReference type="KEGG" id="mng:MNEG_8590"/>
<evidence type="ECO:0000313" key="4">
    <source>
        <dbReference type="Proteomes" id="UP000054498"/>
    </source>
</evidence>
<dbReference type="Pfam" id="PF21029">
    <property type="entry name" value="RMC1_N"/>
    <property type="match status" value="1"/>
</dbReference>
<dbReference type="PANTHER" id="PTHR12897">
    <property type="entry name" value="COLON CANCER-ASSOCIATED PROTEIN MIC1"/>
    <property type="match status" value="1"/>
</dbReference>
<dbReference type="OrthoDB" id="26384at2759"/>
<dbReference type="GO" id="GO:0005765">
    <property type="term" value="C:lysosomal membrane"/>
    <property type="evidence" value="ECO:0007669"/>
    <property type="project" value="TreeGrafter"/>
</dbReference>
<dbReference type="InterPro" id="IPR011044">
    <property type="entry name" value="Quino_amine_DH_bsu"/>
</dbReference>
<feature type="compositionally biased region" description="Pro residues" evidence="1">
    <location>
        <begin position="599"/>
        <end position="622"/>
    </location>
</feature>
<dbReference type="RefSeq" id="XP_013898388.1">
    <property type="nucleotide sequence ID" value="XM_014042934.1"/>
</dbReference>
<gene>
    <name evidence="3" type="ORF">MNEG_8590</name>
</gene>
<protein>
    <recommendedName>
        <fullName evidence="2">Regulator of MON1-CCZ1 complex N-terminal domain-containing protein</fullName>
    </recommendedName>
</protein>
<dbReference type="PANTHER" id="PTHR12897:SF4">
    <property type="entry name" value="REGULATOR OF MON1-CCZ1 COMPLEX"/>
    <property type="match status" value="1"/>
</dbReference>
<dbReference type="AlphaFoldDB" id="A0A0D2KVF2"/>
<dbReference type="GO" id="GO:0010506">
    <property type="term" value="P:regulation of autophagy"/>
    <property type="evidence" value="ECO:0007669"/>
    <property type="project" value="InterPro"/>
</dbReference>
<dbReference type="GO" id="GO:0031902">
    <property type="term" value="C:late endosome membrane"/>
    <property type="evidence" value="ECO:0007669"/>
    <property type="project" value="TreeGrafter"/>
</dbReference>
<dbReference type="SUPFAM" id="SSF50969">
    <property type="entry name" value="YVTN repeat-like/Quinoprotein amine dehydrogenase"/>
    <property type="match status" value="1"/>
</dbReference>
<organism evidence="3 4">
    <name type="scientific">Monoraphidium neglectum</name>
    <dbReference type="NCBI Taxonomy" id="145388"/>
    <lineage>
        <taxon>Eukaryota</taxon>
        <taxon>Viridiplantae</taxon>
        <taxon>Chlorophyta</taxon>
        <taxon>core chlorophytes</taxon>
        <taxon>Chlorophyceae</taxon>
        <taxon>CS clade</taxon>
        <taxon>Sphaeropleales</taxon>
        <taxon>Selenastraceae</taxon>
        <taxon>Monoraphidium</taxon>
    </lineage>
</organism>